<proteinExistence type="predicted"/>
<reference evidence="1 2" key="1">
    <citation type="submission" date="2015-04" db="EMBL/GenBank/DDBJ databases">
        <authorList>
            <person name="Syromyatnikov M.Y."/>
            <person name="Popov V.N."/>
        </authorList>
    </citation>
    <scope>NUCLEOTIDE SEQUENCE [LARGE SCALE GENOMIC DNA]</scope>
</reference>
<dbReference type="AlphaFoldDB" id="A0A1J1IPX0"/>
<evidence type="ECO:0000313" key="2">
    <source>
        <dbReference type="Proteomes" id="UP000183832"/>
    </source>
</evidence>
<gene>
    <name evidence="1" type="ORF">CLUMA_CG014986</name>
</gene>
<organism evidence="1 2">
    <name type="scientific">Clunio marinus</name>
    <dbReference type="NCBI Taxonomy" id="568069"/>
    <lineage>
        <taxon>Eukaryota</taxon>
        <taxon>Metazoa</taxon>
        <taxon>Ecdysozoa</taxon>
        <taxon>Arthropoda</taxon>
        <taxon>Hexapoda</taxon>
        <taxon>Insecta</taxon>
        <taxon>Pterygota</taxon>
        <taxon>Neoptera</taxon>
        <taxon>Endopterygota</taxon>
        <taxon>Diptera</taxon>
        <taxon>Nematocera</taxon>
        <taxon>Chironomoidea</taxon>
        <taxon>Chironomidae</taxon>
        <taxon>Clunio</taxon>
    </lineage>
</organism>
<dbReference type="EMBL" id="CVRI01000056">
    <property type="protein sequence ID" value="CRL01770.1"/>
    <property type="molecule type" value="Genomic_DNA"/>
</dbReference>
<dbReference type="Proteomes" id="UP000183832">
    <property type="component" value="Unassembled WGS sequence"/>
</dbReference>
<protein>
    <submittedName>
        <fullName evidence="1">CLUMA_CG014986, isoform A</fullName>
    </submittedName>
</protein>
<keyword evidence="2" id="KW-1185">Reference proteome</keyword>
<name>A0A1J1IPX0_9DIPT</name>
<sequence>MHAYCLKRNELKRMKHIQEACCICEHRTAEYLTNRSSYSGLGNSRYVNLPIFIAPVAVLINFQEENNKFETCIVANSINLDTLNHTYILSCTRESNCNRP</sequence>
<accession>A0A1J1IPX0</accession>
<evidence type="ECO:0000313" key="1">
    <source>
        <dbReference type="EMBL" id="CRL01770.1"/>
    </source>
</evidence>